<evidence type="ECO:0000256" key="5">
    <source>
        <dbReference type="ARBA" id="ARBA00022679"/>
    </source>
</evidence>
<dbReference type="InterPro" id="IPR001048">
    <property type="entry name" value="Asp/Glu/Uridylate_kinase"/>
</dbReference>
<organism evidence="13 14">
    <name type="scientific">Enterococcus phoeniculicola ATCC BAA-412</name>
    <dbReference type="NCBI Taxonomy" id="1158610"/>
    <lineage>
        <taxon>Bacteria</taxon>
        <taxon>Bacillati</taxon>
        <taxon>Bacillota</taxon>
        <taxon>Bacilli</taxon>
        <taxon>Lactobacillales</taxon>
        <taxon>Enterococcaceae</taxon>
        <taxon>Enterococcus</taxon>
    </lineage>
</organism>
<dbReference type="PANTHER" id="PTHR30409:SF1">
    <property type="entry name" value="CARBAMATE KINASE-RELATED"/>
    <property type="match status" value="1"/>
</dbReference>
<comment type="similarity">
    <text evidence="2 11">Belongs to the carbamate kinase family.</text>
</comment>
<dbReference type="HOGENOM" id="CLU_076278_0_0_9"/>
<dbReference type="Gene3D" id="3.40.1160.10">
    <property type="entry name" value="Acetylglutamate kinase-like"/>
    <property type="match status" value="1"/>
</dbReference>
<dbReference type="NCBIfam" id="TIGR00746">
    <property type="entry name" value="arcC"/>
    <property type="match status" value="1"/>
</dbReference>
<evidence type="ECO:0000256" key="4">
    <source>
        <dbReference type="ARBA" id="ARBA00022503"/>
    </source>
</evidence>
<evidence type="ECO:0000313" key="13">
    <source>
        <dbReference type="EMBL" id="EOL44700.1"/>
    </source>
</evidence>
<keyword evidence="8" id="KW-0067">ATP-binding</keyword>
<dbReference type="Pfam" id="PF00696">
    <property type="entry name" value="AA_kinase"/>
    <property type="match status" value="1"/>
</dbReference>
<dbReference type="GO" id="GO:0005524">
    <property type="term" value="F:ATP binding"/>
    <property type="evidence" value="ECO:0007669"/>
    <property type="project" value="UniProtKB-KW"/>
</dbReference>
<keyword evidence="5 11" id="KW-0808">Transferase</keyword>
<evidence type="ECO:0000256" key="10">
    <source>
        <dbReference type="NCBIfam" id="TIGR00746"/>
    </source>
</evidence>
<dbReference type="PANTHER" id="PTHR30409">
    <property type="entry name" value="CARBAMATE KINASE"/>
    <property type="match status" value="1"/>
</dbReference>
<dbReference type="EMBL" id="AJAT01000013">
    <property type="protein sequence ID" value="EOL44700.1"/>
    <property type="molecule type" value="Genomic_DNA"/>
</dbReference>
<dbReference type="Proteomes" id="UP000013785">
    <property type="component" value="Unassembled WGS sequence"/>
</dbReference>
<dbReference type="OrthoDB" id="9766717at2"/>
<evidence type="ECO:0000256" key="11">
    <source>
        <dbReference type="PIRNR" id="PIRNR000723"/>
    </source>
</evidence>
<dbReference type="SUPFAM" id="SSF53633">
    <property type="entry name" value="Carbamate kinase-like"/>
    <property type="match status" value="1"/>
</dbReference>
<dbReference type="CDD" id="cd04235">
    <property type="entry name" value="AAK_CK"/>
    <property type="match status" value="1"/>
</dbReference>
<dbReference type="InterPro" id="IPR023000">
    <property type="entry name" value="Shikimate_kinase_CS"/>
</dbReference>
<comment type="caution">
    <text evidence="13">The sequence shown here is derived from an EMBL/GenBank/DDBJ whole genome shotgun (WGS) entry which is preliminary data.</text>
</comment>
<dbReference type="STRING" id="154621.RV11_GL002449"/>
<keyword evidence="7 11" id="KW-0418">Kinase</keyword>
<dbReference type="InterPro" id="IPR036393">
    <property type="entry name" value="AceGlu_kinase-like_sf"/>
</dbReference>
<sequence length="310" mass="33471">MEKQTIVIALGGNAILQPGQTGTFQAQMENIERSMKSIGSLINEGHRVAIVHGNGPQVGQILQQNELASPVIPEQPLAACSAESQGYIGYMIQESFKNLFPTIEAATLVTLTEVDPSDEAFHNPTKPIGTFYSEEQAHELRKEKGWNMQEDAGRGYRRVVASPAPIRILETPIIKKLLNQDIVVVSTGGGGIPVVKNEQGNYLGVAAVVDKDLSALQLSKDIEADKLMILTDVSNVYINYGKPEQQKLEAITVEQAQKYMDEGQFSKGSMAPKMAAAIDFSKQGKTAIICSLEDAFAALKGEAGTRVIGV</sequence>
<dbReference type="PROSITE" id="PS01128">
    <property type="entry name" value="SHIKIMATE_KINASE"/>
    <property type="match status" value="1"/>
</dbReference>
<dbReference type="FunFam" id="3.40.1160.10:FF:000007">
    <property type="entry name" value="Carbamate kinase"/>
    <property type="match status" value="1"/>
</dbReference>
<evidence type="ECO:0000313" key="14">
    <source>
        <dbReference type="Proteomes" id="UP000013785"/>
    </source>
</evidence>
<dbReference type="PATRIC" id="fig|1158610.3.peg.1502"/>
<reference evidence="13 14" key="1">
    <citation type="submission" date="2013-02" db="EMBL/GenBank/DDBJ databases">
        <title>The Genome Sequence of Enterococcus phoeniculicola BAA-412.</title>
        <authorList>
            <consortium name="The Broad Institute Genome Sequencing Platform"/>
            <consortium name="The Broad Institute Genome Sequencing Center for Infectious Disease"/>
            <person name="Earl A.M."/>
            <person name="Gilmore M.S."/>
            <person name="Lebreton F."/>
            <person name="Walker B."/>
            <person name="Young S.K."/>
            <person name="Zeng Q."/>
            <person name="Gargeya S."/>
            <person name="Fitzgerald M."/>
            <person name="Haas B."/>
            <person name="Abouelleil A."/>
            <person name="Alvarado L."/>
            <person name="Arachchi H.M."/>
            <person name="Berlin A.M."/>
            <person name="Chapman S.B."/>
            <person name="Dewar J."/>
            <person name="Goldberg J."/>
            <person name="Griggs A."/>
            <person name="Gujja S."/>
            <person name="Hansen M."/>
            <person name="Howarth C."/>
            <person name="Imamovic A."/>
            <person name="Larimer J."/>
            <person name="McCowan C."/>
            <person name="Murphy C."/>
            <person name="Neiman D."/>
            <person name="Pearson M."/>
            <person name="Priest M."/>
            <person name="Roberts A."/>
            <person name="Saif S."/>
            <person name="Shea T."/>
            <person name="Sisk P."/>
            <person name="Sykes S."/>
            <person name="Wortman J."/>
            <person name="Nusbaum C."/>
            <person name="Birren B."/>
        </authorList>
    </citation>
    <scope>NUCLEOTIDE SEQUENCE [LARGE SCALE GENOMIC DNA]</scope>
    <source>
        <strain evidence="13 14">ATCC BAA-412</strain>
    </source>
</reference>
<evidence type="ECO:0000256" key="2">
    <source>
        <dbReference type="ARBA" id="ARBA00011066"/>
    </source>
</evidence>
<protein>
    <recommendedName>
        <fullName evidence="3 10">Carbamate kinase</fullName>
    </recommendedName>
</protein>
<keyword evidence="4" id="KW-0056">Arginine metabolism</keyword>
<feature type="domain" description="Aspartate/glutamate/uridylate kinase" evidence="12">
    <location>
        <begin position="5"/>
        <end position="290"/>
    </location>
</feature>
<evidence type="ECO:0000256" key="8">
    <source>
        <dbReference type="ARBA" id="ARBA00022840"/>
    </source>
</evidence>
<dbReference type="eggNOG" id="COG0549">
    <property type="taxonomic scope" value="Bacteria"/>
</dbReference>
<dbReference type="GO" id="GO:0008804">
    <property type="term" value="F:carbamate kinase activity"/>
    <property type="evidence" value="ECO:0007669"/>
    <property type="project" value="UniProtKB-UniRule"/>
</dbReference>
<comment type="pathway">
    <text evidence="1">Metabolic intermediate metabolism; carbamoyl phosphate degradation; CO(2) and NH(3) from carbamoyl phosphate: step 1/1.</text>
</comment>
<evidence type="ECO:0000256" key="1">
    <source>
        <dbReference type="ARBA" id="ARBA00005118"/>
    </source>
</evidence>
<evidence type="ECO:0000256" key="7">
    <source>
        <dbReference type="ARBA" id="ARBA00022777"/>
    </source>
</evidence>
<dbReference type="RefSeq" id="WP_010768180.1">
    <property type="nucleotide sequence ID" value="NZ_ASWE01000003.1"/>
</dbReference>
<dbReference type="UniPathway" id="UPA00996">
    <property type="reaction ID" value="UER00366"/>
</dbReference>
<accession>R3WS94</accession>
<name>R3WS94_9ENTE</name>
<dbReference type="GO" id="GO:0005829">
    <property type="term" value="C:cytosol"/>
    <property type="evidence" value="ECO:0007669"/>
    <property type="project" value="TreeGrafter"/>
</dbReference>
<proteinExistence type="inferred from homology"/>
<evidence type="ECO:0000256" key="9">
    <source>
        <dbReference type="ARBA" id="ARBA00048467"/>
    </source>
</evidence>
<evidence type="ECO:0000256" key="6">
    <source>
        <dbReference type="ARBA" id="ARBA00022741"/>
    </source>
</evidence>
<keyword evidence="14" id="KW-1185">Reference proteome</keyword>
<dbReference type="GO" id="GO:0019546">
    <property type="term" value="P:L-arginine deiminase pathway"/>
    <property type="evidence" value="ECO:0007669"/>
    <property type="project" value="TreeGrafter"/>
</dbReference>
<evidence type="ECO:0000259" key="12">
    <source>
        <dbReference type="Pfam" id="PF00696"/>
    </source>
</evidence>
<dbReference type="PRINTS" id="PR01469">
    <property type="entry name" value="CARBMTKINASE"/>
</dbReference>
<dbReference type="InterPro" id="IPR003964">
    <property type="entry name" value="Carb_kinase"/>
</dbReference>
<dbReference type="AlphaFoldDB" id="R3WS94"/>
<evidence type="ECO:0000256" key="3">
    <source>
        <dbReference type="ARBA" id="ARBA00013070"/>
    </source>
</evidence>
<dbReference type="PIRSF" id="PIRSF000723">
    <property type="entry name" value="Carbamate_kin"/>
    <property type="match status" value="1"/>
</dbReference>
<dbReference type="NCBIfam" id="NF009007">
    <property type="entry name" value="PRK12352.1"/>
    <property type="match status" value="1"/>
</dbReference>
<keyword evidence="6" id="KW-0547">Nucleotide-binding</keyword>
<comment type="catalytic activity">
    <reaction evidence="9">
        <text>hydrogencarbonate + NH4(+) + ATP = carbamoyl phosphate + ADP + H2O + H(+)</text>
        <dbReference type="Rhea" id="RHEA:10152"/>
        <dbReference type="ChEBI" id="CHEBI:15377"/>
        <dbReference type="ChEBI" id="CHEBI:15378"/>
        <dbReference type="ChEBI" id="CHEBI:17544"/>
        <dbReference type="ChEBI" id="CHEBI:28938"/>
        <dbReference type="ChEBI" id="CHEBI:30616"/>
        <dbReference type="ChEBI" id="CHEBI:58228"/>
        <dbReference type="ChEBI" id="CHEBI:456216"/>
        <dbReference type="EC" id="2.7.2.2"/>
    </reaction>
</comment>
<gene>
    <name evidence="13" type="ORF">UC3_01517</name>
</gene>